<proteinExistence type="predicted"/>
<sequence length="64" mass="6960">MEVDGTSIHFTPYRSLAFHCFDEAGPKAARIQSSSTCITRFSTGAIDEAAAAPQGDDYFKTEKI</sequence>
<evidence type="ECO:0000313" key="1">
    <source>
        <dbReference type="EMBL" id="KUI59611.1"/>
    </source>
</evidence>
<dbReference type="Proteomes" id="UP000078576">
    <property type="component" value="Unassembled WGS sequence"/>
</dbReference>
<keyword evidence="2" id="KW-1185">Reference proteome</keyword>
<evidence type="ECO:0000313" key="2">
    <source>
        <dbReference type="Proteomes" id="UP000078576"/>
    </source>
</evidence>
<dbReference type="AlphaFoldDB" id="A0A194V6Y8"/>
<reference evidence="2" key="1">
    <citation type="submission" date="2014-12" db="EMBL/GenBank/DDBJ databases">
        <title>Genome Sequence of Valsa Canker Pathogens Uncovers a Specific Adaption of Colonization on Woody Bark.</title>
        <authorList>
            <person name="Yin Z."/>
            <person name="Liu H."/>
            <person name="Gao X."/>
            <person name="Li Z."/>
            <person name="Song N."/>
            <person name="Ke X."/>
            <person name="Dai Q."/>
            <person name="Wu Y."/>
            <person name="Sun Y."/>
            <person name="Xu J.-R."/>
            <person name="Kang Z.K."/>
            <person name="Wang L."/>
            <person name="Huang L."/>
        </authorList>
    </citation>
    <scope>NUCLEOTIDE SEQUENCE [LARGE SCALE GENOMIC DNA]</scope>
    <source>
        <strain evidence="2">SXYL134</strain>
    </source>
</reference>
<gene>
    <name evidence="1" type="ORF">VP1G_11143</name>
</gene>
<name>A0A194V6Y8_CYTMA</name>
<accession>A0A194V6Y8</accession>
<dbReference type="EMBL" id="KN714733">
    <property type="protein sequence ID" value="KUI59611.1"/>
    <property type="molecule type" value="Genomic_DNA"/>
</dbReference>
<protein>
    <submittedName>
        <fullName evidence="1">Uncharacterized protein</fullName>
    </submittedName>
</protein>
<organism evidence="1 2">
    <name type="scientific">Cytospora mali</name>
    <name type="common">Apple Valsa canker fungus</name>
    <name type="synonym">Valsa mali</name>
    <dbReference type="NCBI Taxonomy" id="578113"/>
    <lineage>
        <taxon>Eukaryota</taxon>
        <taxon>Fungi</taxon>
        <taxon>Dikarya</taxon>
        <taxon>Ascomycota</taxon>
        <taxon>Pezizomycotina</taxon>
        <taxon>Sordariomycetes</taxon>
        <taxon>Sordariomycetidae</taxon>
        <taxon>Diaporthales</taxon>
        <taxon>Cytosporaceae</taxon>
        <taxon>Cytospora</taxon>
    </lineage>
</organism>